<protein>
    <recommendedName>
        <fullName evidence="4">DUF946 domain-containing protein</fullName>
    </recommendedName>
</protein>
<evidence type="ECO:0000256" key="1">
    <source>
        <dbReference type="SAM" id="SignalP"/>
    </source>
</evidence>
<dbReference type="OrthoDB" id="787205at2"/>
<gene>
    <name evidence="2" type="ORF">SAMN05216464_105141</name>
</gene>
<feature type="signal peptide" evidence="1">
    <location>
        <begin position="1"/>
        <end position="21"/>
    </location>
</feature>
<dbReference type="RefSeq" id="WP_091149729.1">
    <property type="nucleotide sequence ID" value="NZ_FNAI01000005.1"/>
</dbReference>
<dbReference type="Pfam" id="PF06101">
    <property type="entry name" value="Vps62"/>
    <property type="match status" value="1"/>
</dbReference>
<keyword evidence="1" id="KW-0732">Signal</keyword>
<sequence length="488" mass="54103">MSRKNTIQKLTLFLLFTLAFACKKSTELNDVVATSSKSKLKTEGITGTQILIVPNVRAETGQVKESGFSFECSNNTVLTGRYHSGDENGKTAYEYATLKAIDAAGNPVGGVITVEDQRWEGNIKESNGTYNASAGRVIVGRRHSGDENGQTAYKTGVVKYNGLTTTIINYSTSGSNKESKWNWFKTDGTHVITGRSHSGDENGNTYYSVGTIAYNTVTVPPSRFRIVVKLNPSESYFPMNPNDFIRLSRFRKHNIGSSDDGWSKSQNFWVNGNSHGLEYYDIPVNIINSYYIPNSTKNLRPHDSDSFGVGEVFLEPDDNLVGDRDPNTRVPVFQYSTADGSKRQYWTFYGYDQASVGISFSHQGDWENVTLSIVNNSIAGAWLSQHSDDPYYAKENLIITEANGVQTLTVYSATGSHAFYNYPGDYHTILDLDHAADGGYQWVITDNVQDLSTQPWRDYAGAWGEVGEFATTTGPLGPWYKRLGFNGH</sequence>
<dbReference type="InterPro" id="IPR009291">
    <property type="entry name" value="Vps62"/>
</dbReference>
<organism evidence="2 3">
    <name type="scientific">Mucilaginibacter pineti</name>
    <dbReference type="NCBI Taxonomy" id="1391627"/>
    <lineage>
        <taxon>Bacteria</taxon>
        <taxon>Pseudomonadati</taxon>
        <taxon>Bacteroidota</taxon>
        <taxon>Sphingobacteriia</taxon>
        <taxon>Sphingobacteriales</taxon>
        <taxon>Sphingobacteriaceae</taxon>
        <taxon>Mucilaginibacter</taxon>
    </lineage>
</organism>
<keyword evidence="3" id="KW-1185">Reference proteome</keyword>
<dbReference type="EMBL" id="FNAI01000005">
    <property type="protein sequence ID" value="SDE29805.1"/>
    <property type="molecule type" value="Genomic_DNA"/>
</dbReference>
<dbReference type="AlphaFoldDB" id="A0A1G7BUF0"/>
<dbReference type="PANTHER" id="PTHR48174">
    <property type="entry name" value="DUF946 FAMILY PROTEIN"/>
    <property type="match status" value="1"/>
</dbReference>
<feature type="chain" id="PRO_5011735378" description="DUF946 domain-containing protein" evidence="1">
    <location>
        <begin position="22"/>
        <end position="488"/>
    </location>
</feature>
<name>A0A1G7BUF0_9SPHI</name>
<evidence type="ECO:0008006" key="4">
    <source>
        <dbReference type="Google" id="ProtNLM"/>
    </source>
</evidence>
<evidence type="ECO:0000313" key="2">
    <source>
        <dbReference type="EMBL" id="SDE29805.1"/>
    </source>
</evidence>
<reference evidence="2 3" key="1">
    <citation type="submission" date="2016-10" db="EMBL/GenBank/DDBJ databases">
        <authorList>
            <person name="de Groot N.N."/>
        </authorList>
    </citation>
    <scope>NUCLEOTIDE SEQUENCE [LARGE SCALE GENOMIC DNA]</scope>
    <source>
        <strain evidence="2 3">47C3B</strain>
    </source>
</reference>
<dbReference type="Proteomes" id="UP000199072">
    <property type="component" value="Unassembled WGS sequence"/>
</dbReference>
<evidence type="ECO:0000313" key="3">
    <source>
        <dbReference type="Proteomes" id="UP000199072"/>
    </source>
</evidence>
<dbReference type="STRING" id="1391627.SAMN05216464_105141"/>
<accession>A0A1G7BUF0</accession>
<dbReference type="PROSITE" id="PS51257">
    <property type="entry name" value="PROKAR_LIPOPROTEIN"/>
    <property type="match status" value="1"/>
</dbReference>
<proteinExistence type="predicted"/>
<dbReference type="PANTHER" id="PTHR48174:SF5">
    <property type="entry name" value="VACUOLAR PROTEIN SORTING-ASSOCIATED PROTEIN 62"/>
    <property type="match status" value="1"/>
</dbReference>